<evidence type="ECO:0000313" key="6">
    <source>
        <dbReference type="Proteomes" id="UP000623467"/>
    </source>
</evidence>
<accession>A0A8H7D070</accession>
<sequence>MSPLPADYDWPPMDCPLSKQIVVDNRVCSVTVDNGLGLYWEDPMAKHFLEQSLREDQGFILLYSITSRQSFERLEGFLQTMKRVKGDDIVTILVGNKCDMPDAEREVSKKTARRVHDSLHASSWRRLRRLIKMLTKSSSVSFVLYGVHCGKKYFRSRSPCPPDRQRGGGGQFPVVSSCRGLSP</sequence>
<comment type="caution">
    <text evidence="5">The sequence shown here is derived from an EMBL/GenBank/DDBJ whole genome shotgun (WGS) entry which is preliminary data.</text>
</comment>
<dbReference type="AlphaFoldDB" id="A0A8H7D070"/>
<dbReference type="PROSITE" id="PS51421">
    <property type="entry name" value="RAS"/>
    <property type="match status" value="1"/>
</dbReference>
<dbReference type="SUPFAM" id="SSF52540">
    <property type="entry name" value="P-loop containing nucleoside triphosphate hydrolases"/>
    <property type="match status" value="1"/>
</dbReference>
<evidence type="ECO:0000256" key="4">
    <source>
        <dbReference type="SAM" id="MobiDB-lite"/>
    </source>
</evidence>
<evidence type="ECO:0000256" key="2">
    <source>
        <dbReference type="ARBA" id="ARBA00022741"/>
    </source>
</evidence>
<keyword evidence="2" id="KW-0547">Nucleotide-binding</keyword>
<evidence type="ECO:0000256" key="1">
    <source>
        <dbReference type="ARBA" id="ARBA00004342"/>
    </source>
</evidence>
<keyword evidence="6" id="KW-1185">Reference proteome</keyword>
<comment type="subcellular location">
    <subcellularLocation>
        <location evidence="1">Cell membrane</location>
        <topology evidence="1">Lipid-anchor</topology>
        <orientation evidence="1">Cytoplasmic side</orientation>
    </subcellularLocation>
</comment>
<feature type="region of interest" description="Disordered" evidence="4">
    <location>
        <begin position="158"/>
        <end position="183"/>
    </location>
</feature>
<gene>
    <name evidence="5" type="ORF">MSAN_01374600</name>
</gene>
<dbReference type="EMBL" id="JACAZH010000011">
    <property type="protein sequence ID" value="KAF7354612.1"/>
    <property type="molecule type" value="Genomic_DNA"/>
</dbReference>
<dbReference type="Gene3D" id="3.40.50.300">
    <property type="entry name" value="P-loop containing nucleotide triphosphate hydrolases"/>
    <property type="match status" value="1"/>
</dbReference>
<dbReference type="GO" id="GO:0007165">
    <property type="term" value="P:signal transduction"/>
    <property type="evidence" value="ECO:0007669"/>
    <property type="project" value="InterPro"/>
</dbReference>
<dbReference type="Pfam" id="PF00071">
    <property type="entry name" value="Ras"/>
    <property type="match status" value="1"/>
</dbReference>
<protein>
    <submittedName>
        <fullName evidence="5">Uncharacterized protein</fullName>
    </submittedName>
</protein>
<organism evidence="5 6">
    <name type="scientific">Mycena sanguinolenta</name>
    <dbReference type="NCBI Taxonomy" id="230812"/>
    <lineage>
        <taxon>Eukaryota</taxon>
        <taxon>Fungi</taxon>
        <taxon>Dikarya</taxon>
        <taxon>Basidiomycota</taxon>
        <taxon>Agaricomycotina</taxon>
        <taxon>Agaricomycetes</taxon>
        <taxon>Agaricomycetidae</taxon>
        <taxon>Agaricales</taxon>
        <taxon>Marasmiineae</taxon>
        <taxon>Mycenaceae</taxon>
        <taxon>Mycena</taxon>
    </lineage>
</organism>
<dbReference type="InterPro" id="IPR001806">
    <property type="entry name" value="Small_GTPase"/>
</dbReference>
<name>A0A8H7D070_9AGAR</name>
<dbReference type="SMART" id="SM00175">
    <property type="entry name" value="RAB"/>
    <property type="match status" value="1"/>
</dbReference>
<dbReference type="GO" id="GO:0005886">
    <property type="term" value="C:plasma membrane"/>
    <property type="evidence" value="ECO:0007669"/>
    <property type="project" value="UniProtKB-SubCell"/>
</dbReference>
<dbReference type="GO" id="GO:0005525">
    <property type="term" value="F:GTP binding"/>
    <property type="evidence" value="ECO:0007669"/>
    <property type="project" value="UniProtKB-KW"/>
</dbReference>
<dbReference type="SMART" id="SM00173">
    <property type="entry name" value="RAS"/>
    <property type="match status" value="1"/>
</dbReference>
<reference evidence="5" key="1">
    <citation type="submission" date="2020-05" db="EMBL/GenBank/DDBJ databases">
        <title>Mycena genomes resolve the evolution of fungal bioluminescence.</title>
        <authorList>
            <person name="Tsai I.J."/>
        </authorList>
    </citation>
    <scope>NUCLEOTIDE SEQUENCE</scope>
    <source>
        <strain evidence="5">160909Yilan</strain>
    </source>
</reference>
<dbReference type="Proteomes" id="UP000623467">
    <property type="component" value="Unassembled WGS sequence"/>
</dbReference>
<evidence type="ECO:0000313" key="5">
    <source>
        <dbReference type="EMBL" id="KAF7354612.1"/>
    </source>
</evidence>
<dbReference type="PANTHER" id="PTHR24070">
    <property type="entry name" value="RAS, DI-RAS, AND RHEB FAMILY MEMBERS OF SMALL GTPASE SUPERFAMILY"/>
    <property type="match status" value="1"/>
</dbReference>
<dbReference type="PROSITE" id="PS51419">
    <property type="entry name" value="RAB"/>
    <property type="match status" value="1"/>
</dbReference>
<evidence type="ECO:0000256" key="3">
    <source>
        <dbReference type="ARBA" id="ARBA00023134"/>
    </source>
</evidence>
<dbReference type="GO" id="GO:0003924">
    <property type="term" value="F:GTPase activity"/>
    <property type="evidence" value="ECO:0007669"/>
    <property type="project" value="InterPro"/>
</dbReference>
<keyword evidence="3" id="KW-0342">GTP-binding</keyword>
<dbReference type="InterPro" id="IPR020849">
    <property type="entry name" value="Small_GTPase_Ras-type"/>
</dbReference>
<dbReference type="InterPro" id="IPR027417">
    <property type="entry name" value="P-loop_NTPase"/>
</dbReference>
<proteinExistence type="predicted"/>
<dbReference type="OrthoDB" id="265044at2759"/>